<keyword evidence="1" id="KW-0805">Transcription regulation</keyword>
<comment type="caution">
    <text evidence="3">The sequence shown here is derived from an EMBL/GenBank/DDBJ whole genome shotgun (WGS) entry which is preliminary data.</text>
</comment>
<dbReference type="InterPro" id="IPR005202">
    <property type="entry name" value="TF_GRAS"/>
</dbReference>
<dbReference type="PROSITE" id="PS50985">
    <property type="entry name" value="GRAS"/>
    <property type="match status" value="1"/>
</dbReference>
<accession>A0A8T2T8X9</accession>
<dbReference type="Proteomes" id="UP000825935">
    <property type="component" value="Chromosome 14"/>
</dbReference>
<evidence type="ECO:0000256" key="2">
    <source>
        <dbReference type="ARBA" id="ARBA00023163"/>
    </source>
</evidence>
<dbReference type="OMA" id="FESWVEI"/>
<keyword evidence="4" id="KW-1185">Reference proteome</keyword>
<evidence type="ECO:0000313" key="4">
    <source>
        <dbReference type="Proteomes" id="UP000825935"/>
    </source>
</evidence>
<sequence>MHSLLLPPRSTIREQHARFLPHPERSQQLHALVFHEMPGISDAQAVGESFSGTSAIPDNDVISSALISNALVRASLEDLVMECATAVAGGRWRRSFQLIHHLMQRTSGAERDALDRVVRHFVDGLAARVVSQLGESHVTGQLLPQSSTITNTELQTAYLSLNRVTPFIRFAHLTANQAILEAFQGSHSVHIIDMNIMQGVQWPPLMQALAGREGGAPRIRISGVGSDWRILERTGNLLTTFAASLGLPMFEFHALHARYGRDLLDICSPSSLDIREGDALAINVSIPQHKLILQDQYSFVRLVRSLRPDIVTLSDRQMNRPDIHSLRDAFRHYRALFDSLEATVPPSSQDRINVEDVWLRGEIMQLFSDSSTIDYDGLQMMVGFPHLEWKRLLRLEGFQPIPHSAFAVSQARLLLRLHYPSEGYEIRGEDGDSLLMGWQDISLFGVSAWIV</sequence>
<evidence type="ECO:0000256" key="1">
    <source>
        <dbReference type="ARBA" id="ARBA00023015"/>
    </source>
</evidence>
<evidence type="ECO:0000313" key="3">
    <source>
        <dbReference type="EMBL" id="KAH7415127.1"/>
    </source>
</evidence>
<gene>
    <name evidence="3" type="ORF">KP509_14G029000</name>
</gene>
<organism evidence="3 4">
    <name type="scientific">Ceratopteris richardii</name>
    <name type="common">Triangle waterfern</name>
    <dbReference type="NCBI Taxonomy" id="49495"/>
    <lineage>
        <taxon>Eukaryota</taxon>
        <taxon>Viridiplantae</taxon>
        <taxon>Streptophyta</taxon>
        <taxon>Embryophyta</taxon>
        <taxon>Tracheophyta</taxon>
        <taxon>Polypodiopsida</taxon>
        <taxon>Polypodiidae</taxon>
        <taxon>Polypodiales</taxon>
        <taxon>Pteridineae</taxon>
        <taxon>Pteridaceae</taxon>
        <taxon>Parkerioideae</taxon>
        <taxon>Ceratopteris</taxon>
    </lineage>
</organism>
<dbReference type="AlphaFoldDB" id="A0A8T2T8X9"/>
<dbReference type="OrthoDB" id="1882904at2759"/>
<proteinExistence type="predicted"/>
<name>A0A8T2T8X9_CERRI</name>
<dbReference type="PANTHER" id="PTHR31636">
    <property type="entry name" value="OSJNBA0084A10.13 PROTEIN-RELATED"/>
    <property type="match status" value="1"/>
</dbReference>
<keyword evidence="2" id="KW-0804">Transcription</keyword>
<dbReference type="EMBL" id="CM035419">
    <property type="protein sequence ID" value="KAH7415127.1"/>
    <property type="molecule type" value="Genomic_DNA"/>
</dbReference>
<reference evidence="3" key="1">
    <citation type="submission" date="2021-08" db="EMBL/GenBank/DDBJ databases">
        <title>WGS assembly of Ceratopteris richardii.</title>
        <authorList>
            <person name="Marchant D.B."/>
            <person name="Chen G."/>
            <person name="Jenkins J."/>
            <person name="Shu S."/>
            <person name="Leebens-Mack J."/>
            <person name="Grimwood J."/>
            <person name="Schmutz J."/>
            <person name="Soltis P."/>
            <person name="Soltis D."/>
            <person name="Chen Z.-H."/>
        </authorList>
    </citation>
    <scope>NUCLEOTIDE SEQUENCE</scope>
    <source>
        <strain evidence="3">Whitten #5841</strain>
        <tissue evidence="3">Leaf</tissue>
    </source>
</reference>
<dbReference type="Pfam" id="PF03514">
    <property type="entry name" value="GRAS"/>
    <property type="match status" value="1"/>
</dbReference>
<protein>
    <submittedName>
        <fullName evidence="3">Uncharacterized protein</fullName>
    </submittedName>
</protein>